<reference evidence="3" key="5">
    <citation type="submission" date="2018-04" db="UniProtKB">
        <authorList>
            <consortium name="EnsemblFungi"/>
        </authorList>
    </citation>
    <scope>IDENTIFICATION</scope>
    <source>
        <strain evidence="3">R3-111a-1</strain>
    </source>
</reference>
<dbReference type="AlphaFoldDB" id="J3P1W9"/>
<accession>J3P1W9</accession>
<reference evidence="2" key="2">
    <citation type="submission" date="2010-07" db="EMBL/GenBank/DDBJ databases">
        <authorList>
            <consortium name="The Broad Institute Genome Sequencing Platform"/>
            <consortium name="Broad Institute Genome Sequencing Center for Infectious Disease"/>
            <person name="Ma L.-J."/>
            <person name="Dead R."/>
            <person name="Young S."/>
            <person name="Zeng Q."/>
            <person name="Koehrsen M."/>
            <person name="Alvarado L."/>
            <person name="Berlin A."/>
            <person name="Chapman S.B."/>
            <person name="Chen Z."/>
            <person name="Freedman E."/>
            <person name="Gellesch M."/>
            <person name="Goldberg J."/>
            <person name="Griggs A."/>
            <person name="Gujja S."/>
            <person name="Heilman E.R."/>
            <person name="Heiman D."/>
            <person name="Hepburn T."/>
            <person name="Howarth C."/>
            <person name="Jen D."/>
            <person name="Larson L."/>
            <person name="Mehta T."/>
            <person name="Neiman D."/>
            <person name="Pearson M."/>
            <person name="Roberts A."/>
            <person name="Saif S."/>
            <person name="Shea T."/>
            <person name="Shenoy N."/>
            <person name="Sisk P."/>
            <person name="Stolte C."/>
            <person name="Sykes S."/>
            <person name="Walk T."/>
            <person name="White J."/>
            <person name="Yandava C."/>
            <person name="Haas B."/>
            <person name="Nusbaum C."/>
            <person name="Birren B."/>
        </authorList>
    </citation>
    <scope>NUCLEOTIDE SEQUENCE</scope>
    <source>
        <strain evidence="2">R3-111a-1</strain>
    </source>
</reference>
<evidence type="ECO:0000313" key="2">
    <source>
        <dbReference type="EMBL" id="EJT73661.1"/>
    </source>
</evidence>
<dbReference type="HOGENOM" id="CLU_1959727_0_0_1"/>
<reference evidence="4" key="1">
    <citation type="submission" date="2010-07" db="EMBL/GenBank/DDBJ databases">
        <title>The genome sequence of Gaeumannomyces graminis var. tritici strain R3-111a-1.</title>
        <authorList>
            <consortium name="The Broad Institute Genome Sequencing Platform"/>
            <person name="Ma L.-J."/>
            <person name="Dead R."/>
            <person name="Young S."/>
            <person name="Zeng Q."/>
            <person name="Koehrsen M."/>
            <person name="Alvarado L."/>
            <person name="Berlin A."/>
            <person name="Chapman S.B."/>
            <person name="Chen Z."/>
            <person name="Freedman E."/>
            <person name="Gellesch M."/>
            <person name="Goldberg J."/>
            <person name="Griggs A."/>
            <person name="Gujja S."/>
            <person name="Heilman E.R."/>
            <person name="Heiman D."/>
            <person name="Hepburn T."/>
            <person name="Howarth C."/>
            <person name="Jen D."/>
            <person name="Larson L."/>
            <person name="Mehta T."/>
            <person name="Neiman D."/>
            <person name="Pearson M."/>
            <person name="Roberts A."/>
            <person name="Saif S."/>
            <person name="Shea T."/>
            <person name="Shenoy N."/>
            <person name="Sisk P."/>
            <person name="Stolte C."/>
            <person name="Sykes S."/>
            <person name="Walk T."/>
            <person name="White J."/>
            <person name="Yandava C."/>
            <person name="Haas B."/>
            <person name="Nusbaum C."/>
            <person name="Birren B."/>
        </authorList>
    </citation>
    <scope>NUCLEOTIDE SEQUENCE [LARGE SCALE GENOMIC DNA]</scope>
    <source>
        <strain evidence="4">R3-111a-1</strain>
    </source>
</reference>
<dbReference type="VEuPathDB" id="FungiDB:GGTG_07517"/>
<keyword evidence="4" id="KW-1185">Reference proteome</keyword>
<reference evidence="2" key="3">
    <citation type="submission" date="2010-09" db="EMBL/GenBank/DDBJ databases">
        <title>Annotation of Gaeumannomyces graminis var. tritici R3-111a-1.</title>
        <authorList>
            <consortium name="The Broad Institute Genome Sequencing Platform"/>
            <person name="Ma L.-J."/>
            <person name="Dead R."/>
            <person name="Young S.K."/>
            <person name="Zeng Q."/>
            <person name="Gargeya S."/>
            <person name="Fitzgerald M."/>
            <person name="Haas B."/>
            <person name="Abouelleil A."/>
            <person name="Alvarado L."/>
            <person name="Arachchi H.M."/>
            <person name="Berlin A."/>
            <person name="Brown A."/>
            <person name="Chapman S.B."/>
            <person name="Chen Z."/>
            <person name="Dunbar C."/>
            <person name="Freedman E."/>
            <person name="Gearin G."/>
            <person name="Gellesch M."/>
            <person name="Goldberg J."/>
            <person name="Griggs A."/>
            <person name="Gujja S."/>
            <person name="Heiman D."/>
            <person name="Howarth C."/>
            <person name="Larson L."/>
            <person name="Lui A."/>
            <person name="MacDonald P.J.P."/>
            <person name="Mehta T."/>
            <person name="Montmayeur A."/>
            <person name="Murphy C."/>
            <person name="Neiman D."/>
            <person name="Pearson M."/>
            <person name="Priest M."/>
            <person name="Roberts A."/>
            <person name="Saif S."/>
            <person name="Shea T."/>
            <person name="Shenoy N."/>
            <person name="Sisk P."/>
            <person name="Stolte C."/>
            <person name="Sykes S."/>
            <person name="Yandava C."/>
            <person name="Wortman J."/>
            <person name="Nusbaum C."/>
            <person name="Birren B."/>
        </authorList>
    </citation>
    <scope>NUCLEOTIDE SEQUENCE</scope>
    <source>
        <strain evidence="2">R3-111a-1</strain>
    </source>
</reference>
<evidence type="ECO:0000313" key="4">
    <source>
        <dbReference type="Proteomes" id="UP000006039"/>
    </source>
</evidence>
<dbReference type="EMBL" id="GL385398">
    <property type="protein sequence ID" value="EJT73661.1"/>
    <property type="molecule type" value="Genomic_DNA"/>
</dbReference>
<evidence type="ECO:0000313" key="3">
    <source>
        <dbReference type="EnsemblFungi" id="EJT73661"/>
    </source>
</evidence>
<organism evidence="2">
    <name type="scientific">Gaeumannomyces tritici (strain R3-111a-1)</name>
    <name type="common">Wheat and barley take-all root rot fungus</name>
    <name type="synonym">Gaeumannomyces graminis var. tritici</name>
    <dbReference type="NCBI Taxonomy" id="644352"/>
    <lineage>
        <taxon>Eukaryota</taxon>
        <taxon>Fungi</taxon>
        <taxon>Dikarya</taxon>
        <taxon>Ascomycota</taxon>
        <taxon>Pezizomycotina</taxon>
        <taxon>Sordariomycetes</taxon>
        <taxon>Sordariomycetidae</taxon>
        <taxon>Magnaporthales</taxon>
        <taxon>Magnaporthaceae</taxon>
        <taxon>Gaeumannomyces</taxon>
    </lineage>
</organism>
<gene>
    <name evidence="3" type="primary">20347975</name>
    <name evidence="2" type="ORF">GGTG_07517</name>
</gene>
<dbReference type="EnsemblFungi" id="EJT73661">
    <property type="protein sequence ID" value="EJT73661"/>
    <property type="gene ID" value="GGTG_07517"/>
</dbReference>
<evidence type="ECO:0000256" key="1">
    <source>
        <dbReference type="SAM" id="MobiDB-lite"/>
    </source>
</evidence>
<dbReference type="GeneID" id="20347975"/>
<reference evidence="3" key="4">
    <citation type="journal article" date="2015" name="G3 (Bethesda)">
        <title>Genome sequences of three phytopathogenic species of the Magnaporthaceae family of fungi.</title>
        <authorList>
            <person name="Okagaki L.H."/>
            <person name="Nunes C.C."/>
            <person name="Sailsbery J."/>
            <person name="Clay B."/>
            <person name="Brown D."/>
            <person name="John T."/>
            <person name="Oh Y."/>
            <person name="Young N."/>
            <person name="Fitzgerald M."/>
            <person name="Haas B.J."/>
            <person name="Zeng Q."/>
            <person name="Young S."/>
            <person name="Adiconis X."/>
            <person name="Fan L."/>
            <person name="Levin J.Z."/>
            <person name="Mitchell T.K."/>
            <person name="Okubara P.A."/>
            <person name="Farman M.L."/>
            <person name="Kohn L.M."/>
            <person name="Birren B."/>
            <person name="Ma L.-J."/>
            <person name="Dean R.A."/>
        </authorList>
    </citation>
    <scope>NUCLEOTIDE SEQUENCE</scope>
    <source>
        <strain evidence="3">R3-111a-1</strain>
    </source>
</reference>
<protein>
    <submittedName>
        <fullName evidence="2 3">Uncharacterized protein</fullName>
    </submittedName>
</protein>
<dbReference type="Proteomes" id="UP000006039">
    <property type="component" value="Unassembled WGS sequence"/>
</dbReference>
<sequence>MVVVVARQMKLFTRSVICPNANGRREKGKDVRGSRAASPEVAGLSGWSSAVKAVGPSVGRENGRRRHPARDVVRKVSSMSRRGWKKGKGGDLRGSRAASPGVPDVSGSSIGRSSFGCYAGLGALFGSV</sequence>
<feature type="region of interest" description="Disordered" evidence="1">
    <location>
        <begin position="55"/>
        <end position="107"/>
    </location>
</feature>
<proteinExistence type="predicted"/>
<name>J3P1W9_GAET3</name>
<dbReference type="RefSeq" id="XP_009223605.1">
    <property type="nucleotide sequence ID" value="XM_009225341.1"/>
</dbReference>